<dbReference type="InterPro" id="IPR001251">
    <property type="entry name" value="CRAL-TRIO_dom"/>
</dbReference>
<gene>
    <name evidence="3" type="primary">clvs2</name>
    <name evidence="3" type="ORF">Anas_01769</name>
</gene>
<comment type="caution">
    <text evidence="3">The sequence shown here is derived from an EMBL/GenBank/DDBJ whole genome shotgun (WGS) entry which is preliminary data.</text>
</comment>
<protein>
    <submittedName>
        <fullName evidence="3">Clavesin-2</fullName>
    </submittedName>
</protein>
<dbReference type="SMART" id="SM00516">
    <property type="entry name" value="SEC14"/>
    <property type="match status" value="1"/>
</dbReference>
<accession>A0A5N5STT3</accession>
<dbReference type="EMBL" id="SEYY01020304">
    <property type="protein sequence ID" value="KAB7497417.1"/>
    <property type="molecule type" value="Genomic_DNA"/>
</dbReference>
<feature type="compositionally biased region" description="Basic and acidic residues" evidence="1">
    <location>
        <begin position="319"/>
        <end position="330"/>
    </location>
</feature>
<dbReference type="CDD" id="cd00170">
    <property type="entry name" value="SEC14"/>
    <property type="match status" value="1"/>
</dbReference>
<reference evidence="3 4" key="1">
    <citation type="journal article" date="2019" name="PLoS Biol.">
        <title>Sex chromosomes control vertical transmission of feminizing Wolbachia symbionts in an isopod.</title>
        <authorList>
            <person name="Becking T."/>
            <person name="Chebbi M.A."/>
            <person name="Giraud I."/>
            <person name="Moumen B."/>
            <person name="Laverre T."/>
            <person name="Caubet Y."/>
            <person name="Peccoud J."/>
            <person name="Gilbert C."/>
            <person name="Cordaux R."/>
        </authorList>
    </citation>
    <scope>NUCLEOTIDE SEQUENCE [LARGE SCALE GENOMIC DNA]</scope>
    <source>
        <strain evidence="3">ANa2</strain>
        <tissue evidence="3">Whole body excluding digestive tract and cuticle</tissue>
    </source>
</reference>
<dbReference type="Gene3D" id="1.10.8.20">
    <property type="entry name" value="N-terminal domain of phosphatidylinositol transfer protein sec14p"/>
    <property type="match status" value="1"/>
</dbReference>
<dbReference type="GO" id="GO:1902936">
    <property type="term" value="F:phosphatidylinositol bisphosphate binding"/>
    <property type="evidence" value="ECO:0007669"/>
    <property type="project" value="TreeGrafter"/>
</dbReference>
<dbReference type="Pfam" id="PF00650">
    <property type="entry name" value="CRAL_TRIO"/>
    <property type="match status" value="1"/>
</dbReference>
<dbReference type="PROSITE" id="PS50191">
    <property type="entry name" value="CRAL_TRIO"/>
    <property type="match status" value="1"/>
</dbReference>
<dbReference type="SUPFAM" id="SSF46938">
    <property type="entry name" value="CRAL/TRIO N-terminal domain"/>
    <property type="match status" value="1"/>
</dbReference>
<feature type="region of interest" description="Disordered" evidence="1">
    <location>
        <begin position="302"/>
        <end position="339"/>
    </location>
</feature>
<evidence type="ECO:0000313" key="4">
    <source>
        <dbReference type="Proteomes" id="UP000326759"/>
    </source>
</evidence>
<dbReference type="OrthoDB" id="7837562at2759"/>
<feature type="domain" description="CRAL-TRIO" evidence="2">
    <location>
        <begin position="113"/>
        <end position="278"/>
    </location>
</feature>
<dbReference type="GO" id="GO:0016020">
    <property type="term" value="C:membrane"/>
    <property type="evidence" value="ECO:0007669"/>
    <property type="project" value="TreeGrafter"/>
</dbReference>
<proteinExistence type="predicted"/>
<name>A0A5N5STT3_9CRUS</name>
<feature type="compositionally biased region" description="Polar residues" evidence="1">
    <location>
        <begin position="302"/>
        <end position="313"/>
    </location>
</feature>
<evidence type="ECO:0000259" key="2">
    <source>
        <dbReference type="PROSITE" id="PS50191"/>
    </source>
</evidence>
<dbReference type="InterPro" id="IPR011074">
    <property type="entry name" value="CRAL/TRIO_N_dom"/>
</dbReference>
<dbReference type="PANTHER" id="PTHR10174">
    <property type="entry name" value="ALPHA-TOCOPHEROL TRANSFER PROTEIN-RELATED"/>
    <property type="match status" value="1"/>
</dbReference>
<evidence type="ECO:0000256" key="1">
    <source>
        <dbReference type="SAM" id="MobiDB-lite"/>
    </source>
</evidence>
<dbReference type="AlphaFoldDB" id="A0A5N5STT3"/>
<evidence type="ECO:0000313" key="3">
    <source>
        <dbReference type="EMBL" id="KAB7497417.1"/>
    </source>
</evidence>
<dbReference type="PANTHER" id="PTHR10174:SF231">
    <property type="entry name" value="CLAVESIN-2-LIKE PROTEIN"/>
    <property type="match status" value="1"/>
</dbReference>
<dbReference type="InterPro" id="IPR036865">
    <property type="entry name" value="CRAL-TRIO_dom_sf"/>
</dbReference>
<dbReference type="Gene3D" id="1.20.5.1200">
    <property type="entry name" value="Alpha-tocopherol transfer"/>
    <property type="match status" value="1"/>
</dbReference>
<sequence>MTLLWLESLLRSACSPSVSENCCERFHTFFDVTMRDSIIIRTLVEVVRIYILRSANTYLLQKGIGAFFRTDNEFLERFLKARKYRVEEAFQVLCKYFTFRHQSRDLCIGLNASSPKVQAALIDGTVGVLPENDPCGRPILLLLASNWNNSKYDVRTIYQAVLITLEHLVENPEVQQTGIIAIIDWSHFPARHATFLTPKTLRVFLEGLQDAFPMRLGALHMVSPPWYIEAALSLSKPFLKEKLRDRIFVHGNNLHTLHSNVPPRILPAELGGEGGEYNAQIWATKLIPKSKLQPSLRSEMKTSISHSGFSGSLDSAGPSKRDHNKVDHSPVTRSLLEIS</sequence>
<dbReference type="Gene3D" id="3.40.525.10">
    <property type="entry name" value="CRAL-TRIO lipid binding domain"/>
    <property type="match status" value="1"/>
</dbReference>
<dbReference type="InterPro" id="IPR036273">
    <property type="entry name" value="CRAL/TRIO_N_dom_sf"/>
</dbReference>
<organism evidence="3 4">
    <name type="scientific">Armadillidium nasatum</name>
    <dbReference type="NCBI Taxonomy" id="96803"/>
    <lineage>
        <taxon>Eukaryota</taxon>
        <taxon>Metazoa</taxon>
        <taxon>Ecdysozoa</taxon>
        <taxon>Arthropoda</taxon>
        <taxon>Crustacea</taxon>
        <taxon>Multicrustacea</taxon>
        <taxon>Malacostraca</taxon>
        <taxon>Eumalacostraca</taxon>
        <taxon>Peracarida</taxon>
        <taxon>Isopoda</taxon>
        <taxon>Oniscidea</taxon>
        <taxon>Crinocheta</taxon>
        <taxon>Armadillidiidae</taxon>
        <taxon>Armadillidium</taxon>
    </lineage>
</organism>
<dbReference type="SUPFAM" id="SSF52087">
    <property type="entry name" value="CRAL/TRIO domain"/>
    <property type="match status" value="1"/>
</dbReference>
<dbReference type="PRINTS" id="PR00180">
    <property type="entry name" value="CRETINALDHBP"/>
</dbReference>
<keyword evidence="4" id="KW-1185">Reference proteome</keyword>
<dbReference type="SMART" id="SM01100">
    <property type="entry name" value="CRAL_TRIO_N"/>
    <property type="match status" value="1"/>
</dbReference>
<dbReference type="Proteomes" id="UP000326759">
    <property type="component" value="Unassembled WGS sequence"/>
</dbReference>